<comment type="catalytic activity">
    <reaction evidence="1">
        <text>ATP + protein L-histidine = ADP + protein N-phospho-L-histidine.</text>
        <dbReference type="EC" id="2.7.13.3"/>
    </reaction>
</comment>
<dbReference type="SUPFAM" id="SSF55874">
    <property type="entry name" value="ATPase domain of HSP90 chaperone/DNA topoisomerase II/histidine kinase"/>
    <property type="match status" value="1"/>
</dbReference>
<comment type="caution">
    <text evidence="21">The sequence shown here is derived from an EMBL/GenBank/DDBJ whole genome shotgun (WGS) entry which is preliminary data.</text>
</comment>
<dbReference type="SUPFAM" id="SSF47226">
    <property type="entry name" value="Histidine-containing phosphotransfer domain, HPT domain"/>
    <property type="match status" value="1"/>
</dbReference>
<dbReference type="PROSITE" id="PS50110">
    <property type="entry name" value="RESPONSE_REGULATORY"/>
    <property type="match status" value="1"/>
</dbReference>
<keyword evidence="22" id="KW-1185">Reference proteome</keyword>
<evidence type="ECO:0000259" key="20">
    <source>
        <dbReference type="PROSITE" id="PS50110"/>
    </source>
</evidence>
<sequence length="913" mass="104017">MRCMWKKFLNEFLGKELALDKRVFHVTVIAGVLTCVAGAISSYLRKAPMPLVLAIVGMLFFLLTLCFFIYKSGQFRMGCNIIVIAISIIVYPILYITCGGIHSGMPACWVLLMVMTYFVSYDRIKLFGISFLQFFLLVLMVMAEHSNPGLIIQIQSEVRYFVDVVICVTVSAVVIGIVVKFQDGIYLQERKKAEEAVLLTKEANRAKSLFLANMSHEIRTPLNAILGMIELILRADTSDEVREKANNIQNASVSLLSIVNDVLDFSKIESGKMVITLERYYISSVLNDIIHMICVRLLEKDVELFVHIDPKMPSELMGDQVRVRQILINLLNNAVKFTNAGSITLTIGCRFRQDNVYLFINVVDTGIGIKEENLDRLFLSFERVGEFEHRNIEGSGLGLAICKQLLELMDGSISVQSEYGKGSTFSVLLPQKIVNKEPVIQLKDTKKRKILVFEKTRQHADVLNRLFLLLGIETLVAKNIEELKSALKSEVYSDIFISKGMYLREETYIRNHRKGSNLFILIDYNEPLQNYGNAFVLRRPLCCMTIAAALNGETNLLHDNRMRQYKRFTAIGAEVMVIDDNLINLEVIKGLLHYYKINVTAVSNGKEALQLLQHPKYDLIFLDYMMPELDGIETLKLIRSKNQDYYKKVPVVALTANVVSGAKEMFLNAGFQGYITKPIEVSKLEFVLLNYLPPNVLQISSEHRNEAEDNKIKIVDIVGIDTEIGIKNCNGNVENYINILKVVAREGKEKCALLKRCLKEEDYERYIVEVHGIKGAMLAIGAIDLSTIAKNHEFAGKEENYKYIHNNVEILLHTYEEIIIAIEQYMVQALKESSVEVKNTIILESDIIRELKKIEAMLLDFESSLAVEKVDYLLSYRLNEEVNKFLNNLKMQMEELNYDEAIEMIKAYLQESR</sequence>
<feature type="domain" description="Histidine kinase" evidence="19">
    <location>
        <begin position="213"/>
        <end position="433"/>
    </location>
</feature>
<name>A0A7V7UD64_9FIRM</name>
<protein>
    <recommendedName>
        <fullName evidence="16">Circadian input-output histidine kinase CikA</fullName>
        <ecNumber evidence="4">2.7.13.3</ecNumber>
    </recommendedName>
    <alternativeName>
        <fullName evidence="5">Stage 0 sporulation protein A homolog</fullName>
    </alternativeName>
</protein>
<evidence type="ECO:0000256" key="1">
    <source>
        <dbReference type="ARBA" id="ARBA00000085"/>
    </source>
</evidence>
<proteinExistence type="inferred from homology"/>
<dbReference type="InterPro" id="IPR004358">
    <property type="entry name" value="Sig_transdc_His_kin-like_C"/>
</dbReference>
<evidence type="ECO:0000256" key="6">
    <source>
        <dbReference type="ARBA" id="ARBA00022475"/>
    </source>
</evidence>
<evidence type="ECO:0000256" key="15">
    <source>
        <dbReference type="ARBA" id="ARBA00024867"/>
    </source>
</evidence>
<evidence type="ECO:0000256" key="13">
    <source>
        <dbReference type="ARBA" id="ARBA00023012"/>
    </source>
</evidence>
<dbReference type="SUPFAM" id="SSF47384">
    <property type="entry name" value="Homodimeric domain of signal transducing histidine kinase"/>
    <property type="match status" value="1"/>
</dbReference>
<feature type="transmembrane region" description="Helical" evidence="18">
    <location>
        <begin position="50"/>
        <end position="70"/>
    </location>
</feature>
<dbReference type="InterPro" id="IPR001789">
    <property type="entry name" value="Sig_transdc_resp-reg_receiver"/>
</dbReference>
<dbReference type="AlphaFoldDB" id="A0A7V7UD64"/>
<accession>A0A7V7UD64</accession>
<keyword evidence="7 17" id="KW-0597">Phosphoprotein</keyword>
<dbReference type="Proteomes" id="UP000461768">
    <property type="component" value="Unassembled WGS sequence"/>
</dbReference>
<dbReference type="Gene3D" id="1.20.120.160">
    <property type="entry name" value="HPT domain"/>
    <property type="match status" value="1"/>
</dbReference>
<dbReference type="GO" id="GO:0000155">
    <property type="term" value="F:phosphorelay sensor kinase activity"/>
    <property type="evidence" value="ECO:0007669"/>
    <property type="project" value="InterPro"/>
</dbReference>
<evidence type="ECO:0000256" key="17">
    <source>
        <dbReference type="PROSITE-ProRule" id="PRU00169"/>
    </source>
</evidence>
<gene>
    <name evidence="21" type="ORF">F7O84_06370</name>
</gene>
<dbReference type="InterPro" id="IPR036097">
    <property type="entry name" value="HisK_dim/P_sf"/>
</dbReference>
<evidence type="ECO:0000313" key="21">
    <source>
        <dbReference type="EMBL" id="KAB1440001.1"/>
    </source>
</evidence>
<comment type="similarity">
    <text evidence="3">In the N-terminal section; belongs to the phytochrome family.</text>
</comment>
<keyword evidence="10" id="KW-0418">Kinase</keyword>
<dbReference type="Pfam" id="PF02518">
    <property type="entry name" value="HATPase_c"/>
    <property type="match status" value="1"/>
</dbReference>
<dbReference type="OrthoDB" id="9813048at2"/>
<dbReference type="InterPro" id="IPR036641">
    <property type="entry name" value="HPT_dom_sf"/>
</dbReference>
<evidence type="ECO:0000256" key="10">
    <source>
        <dbReference type="ARBA" id="ARBA00022777"/>
    </source>
</evidence>
<feature type="transmembrane region" description="Helical" evidence="18">
    <location>
        <begin position="158"/>
        <end position="181"/>
    </location>
</feature>
<feature type="transmembrane region" description="Helical" evidence="18">
    <location>
        <begin position="126"/>
        <end position="143"/>
    </location>
</feature>
<dbReference type="EC" id="2.7.13.3" evidence="4"/>
<evidence type="ECO:0000256" key="16">
    <source>
        <dbReference type="ARBA" id="ARBA00074306"/>
    </source>
</evidence>
<evidence type="ECO:0000256" key="18">
    <source>
        <dbReference type="SAM" id="Phobius"/>
    </source>
</evidence>
<evidence type="ECO:0000256" key="8">
    <source>
        <dbReference type="ARBA" id="ARBA00022692"/>
    </source>
</evidence>
<evidence type="ECO:0000256" key="3">
    <source>
        <dbReference type="ARBA" id="ARBA00006402"/>
    </source>
</evidence>
<dbReference type="FunFam" id="3.30.565.10:FF:000010">
    <property type="entry name" value="Sensor histidine kinase RcsC"/>
    <property type="match status" value="1"/>
</dbReference>
<dbReference type="InterPro" id="IPR011006">
    <property type="entry name" value="CheY-like_superfamily"/>
</dbReference>
<evidence type="ECO:0000313" key="22">
    <source>
        <dbReference type="Proteomes" id="UP000461768"/>
    </source>
</evidence>
<dbReference type="SMART" id="SM00448">
    <property type="entry name" value="REC"/>
    <property type="match status" value="1"/>
</dbReference>
<dbReference type="GO" id="GO:0005886">
    <property type="term" value="C:plasma membrane"/>
    <property type="evidence" value="ECO:0007669"/>
    <property type="project" value="UniProtKB-SubCell"/>
</dbReference>
<keyword evidence="6" id="KW-1003">Cell membrane</keyword>
<dbReference type="Gene3D" id="1.10.287.130">
    <property type="match status" value="1"/>
</dbReference>
<keyword evidence="11" id="KW-0067">ATP-binding</keyword>
<keyword evidence="10" id="KW-0808">Transferase</keyword>
<dbReference type="PRINTS" id="PR00344">
    <property type="entry name" value="BCTRLSENSOR"/>
</dbReference>
<keyword evidence="13" id="KW-0902">Two-component regulatory system</keyword>
<keyword evidence="12 18" id="KW-1133">Transmembrane helix</keyword>
<reference evidence="21 22" key="1">
    <citation type="submission" date="2019-09" db="EMBL/GenBank/DDBJ databases">
        <authorList>
            <person name="Valk L.C."/>
        </authorList>
    </citation>
    <scope>NUCLEOTIDE SEQUENCE [LARGE SCALE GENOMIC DNA]</scope>
    <source>
        <strain evidence="21">GalUA</strain>
    </source>
</reference>
<dbReference type="CDD" id="cd17546">
    <property type="entry name" value="REC_hyHK_CKI1_RcsC-like"/>
    <property type="match status" value="1"/>
</dbReference>
<evidence type="ECO:0000256" key="2">
    <source>
        <dbReference type="ARBA" id="ARBA00004651"/>
    </source>
</evidence>
<dbReference type="InterPro" id="IPR003661">
    <property type="entry name" value="HisK_dim/P_dom"/>
</dbReference>
<organism evidence="21 22">
    <name type="scientific">Candidatus Galacturonatibacter soehngenii</name>
    <dbReference type="NCBI Taxonomy" id="2307010"/>
    <lineage>
        <taxon>Bacteria</taxon>
        <taxon>Bacillati</taxon>
        <taxon>Bacillota</taxon>
        <taxon>Clostridia</taxon>
        <taxon>Lachnospirales</taxon>
        <taxon>Lachnospiraceae</taxon>
        <taxon>Candidatus Galacturonatibacter</taxon>
    </lineage>
</organism>
<comment type="function">
    <text evidence="15">May play the central regulatory role in sporulation. It may be an element of the effector pathway responsible for the activation of sporulation genes in response to nutritional stress. Spo0A may act in concert with spo0H (a sigma factor) to control the expression of some genes that are critical to the sporulation process.</text>
</comment>
<dbReference type="Pfam" id="PF00512">
    <property type="entry name" value="HisKA"/>
    <property type="match status" value="1"/>
</dbReference>
<dbReference type="PANTHER" id="PTHR45339:SF1">
    <property type="entry name" value="HYBRID SIGNAL TRANSDUCTION HISTIDINE KINASE J"/>
    <property type="match status" value="1"/>
</dbReference>
<evidence type="ECO:0000256" key="7">
    <source>
        <dbReference type="ARBA" id="ARBA00022553"/>
    </source>
</evidence>
<evidence type="ECO:0000259" key="19">
    <source>
        <dbReference type="PROSITE" id="PS50109"/>
    </source>
</evidence>
<dbReference type="CDD" id="cd00082">
    <property type="entry name" value="HisKA"/>
    <property type="match status" value="1"/>
</dbReference>
<reference evidence="21 22" key="2">
    <citation type="submission" date="2020-02" db="EMBL/GenBank/DDBJ databases">
        <title>Candidatus Galacturonibacter soehngenii shows hetero-acetogenic catabolism of galacturonic acid but lacks a canonical carbon monoxide dehydrogenase/acetyl-CoA synthase complex.</title>
        <authorList>
            <person name="Diender M."/>
            <person name="Stouten G.R."/>
            <person name="Petersen J.F."/>
            <person name="Nielsen P.H."/>
            <person name="Dueholm M.S."/>
            <person name="Pronk J.T."/>
            <person name="Van Loosdrecht M.C.M."/>
        </authorList>
    </citation>
    <scope>NUCLEOTIDE SEQUENCE [LARGE SCALE GENOMIC DNA]</scope>
    <source>
        <strain evidence="21">GalUA</strain>
    </source>
</reference>
<evidence type="ECO:0000256" key="9">
    <source>
        <dbReference type="ARBA" id="ARBA00022741"/>
    </source>
</evidence>
<comment type="subcellular location">
    <subcellularLocation>
        <location evidence="2">Cell membrane</location>
        <topology evidence="2">Multi-pass membrane protein</topology>
    </subcellularLocation>
</comment>
<evidence type="ECO:0000256" key="14">
    <source>
        <dbReference type="ARBA" id="ARBA00023136"/>
    </source>
</evidence>
<feature type="modified residue" description="4-aspartylphosphate" evidence="17">
    <location>
        <position position="623"/>
    </location>
</feature>
<feature type="domain" description="Response regulatory" evidence="20">
    <location>
        <begin position="574"/>
        <end position="692"/>
    </location>
</feature>
<dbReference type="PANTHER" id="PTHR45339">
    <property type="entry name" value="HYBRID SIGNAL TRANSDUCTION HISTIDINE KINASE J"/>
    <property type="match status" value="1"/>
</dbReference>
<dbReference type="CDD" id="cd16922">
    <property type="entry name" value="HATPase_EvgS-ArcB-TorS-like"/>
    <property type="match status" value="1"/>
</dbReference>
<dbReference type="Gene3D" id="3.40.50.2300">
    <property type="match status" value="1"/>
</dbReference>
<dbReference type="Gene3D" id="3.30.565.10">
    <property type="entry name" value="Histidine kinase-like ATPase, C-terminal domain"/>
    <property type="match status" value="1"/>
</dbReference>
<keyword evidence="14 18" id="KW-0472">Membrane</keyword>
<evidence type="ECO:0000256" key="11">
    <source>
        <dbReference type="ARBA" id="ARBA00022840"/>
    </source>
</evidence>
<dbReference type="InterPro" id="IPR005467">
    <property type="entry name" value="His_kinase_dom"/>
</dbReference>
<evidence type="ECO:0000256" key="4">
    <source>
        <dbReference type="ARBA" id="ARBA00012438"/>
    </source>
</evidence>
<dbReference type="SMART" id="SM00388">
    <property type="entry name" value="HisKA"/>
    <property type="match status" value="1"/>
</dbReference>
<evidence type="ECO:0000256" key="5">
    <source>
        <dbReference type="ARBA" id="ARBA00018672"/>
    </source>
</evidence>
<keyword evidence="8 18" id="KW-0812">Transmembrane</keyword>
<dbReference type="Pfam" id="PF00072">
    <property type="entry name" value="Response_reg"/>
    <property type="match status" value="1"/>
</dbReference>
<dbReference type="InterPro" id="IPR036890">
    <property type="entry name" value="HATPase_C_sf"/>
</dbReference>
<dbReference type="InterPro" id="IPR003594">
    <property type="entry name" value="HATPase_dom"/>
</dbReference>
<dbReference type="PROSITE" id="PS50109">
    <property type="entry name" value="HIS_KIN"/>
    <property type="match status" value="1"/>
</dbReference>
<dbReference type="SUPFAM" id="SSF52172">
    <property type="entry name" value="CheY-like"/>
    <property type="match status" value="1"/>
</dbReference>
<evidence type="ECO:0000256" key="12">
    <source>
        <dbReference type="ARBA" id="ARBA00022989"/>
    </source>
</evidence>
<feature type="transmembrane region" description="Helical" evidence="18">
    <location>
        <begin position="23"/>
        <end position="44"/>
    </location>
</feature>
<keyword evidence="9" id="KW-0547">Nucleotide-binding</keyword>
<feature type="transmembrane region" description="Helical" evidence="18">
    <location>
        <begin position="77"/>
        <end position="95"/>
    </location>
</feature>
<dbReference type="GO" id="GO:0005524">
    <property type="term" value="F:ATP binding"/>
    <property type="evidence" value="ECO:0007669"/>
    <property type="project" value="UniProtKB-KW"/>
</dbReference>
<dbReference type="SMART" id="SM00387">
    <property type="entry name" value="HATPase_c"/>
    <property type="match status" value="1"/>
</dbReference>
<dbReference type="EMBL" id="WAGX01000004">
    <property type="protein sequence ID" value="KAB1440001.1"/>
    <property type="molecule type" value="Genomic_DNA"/>
</dbReference>